<reference evidence="5 6" key="1">
    <citation type="submission" date="2018-10" db="EMBL/GenBank/DDBJ databases">
        <title>Genomic Encyclopedia of Archaeal and Bacterial Type Strains, Phase II (KMG-II): from individual species to whole genera.</title>
        <authorList>
            <person name="Goeker M."/>
        </authorList>
    </citation>
    <scope>NUCLEOTIDE SEQUENCE [LARGE SCALE GENOMIC DNA]</scope>
    <source>
        <strain evidence="5 6">DSM 25217</strain>
    </source>
</reference>
<feature type="domain" description="Asparagine synthetase" evidence="4">
    <location>
        <begin position="248"/>
        <end position="579"/>
    </location>
</feature>
<dbReference type="InterPro" id="IPR001962">
    <property type="entry name" value="Asn_synthase"/>
</dbReference>
<dbReference type="Gene3D" id="3.40.50.620">
    <property type="entry name" value="HUPs"/>
    <property type="match status" value="2"/>
</dbReference>
<comment type="pathway">
    <text evidence="1">Amino-acid biosynthesis; L-asparagine biosynthesis; L-asparagine from L-aspartate (L-Gln route): step 1/1.</text>
</comment>
<dbReference type="SUPFAM" id="SSF52402">
    <property type="entry name" value="Adenine nucleotide alpha hydrolases-like"/>
    <property type="match status" value="1"/>
</dbReference>
<evidence type="ECO:0000256" key="3">
    <source>
        <dbReference type="ARBA" id="ARBA00048741"/>
    </source>
</evidence>
<evidence type="ECO:0000259" key="4">
    <source>
        <dbReference type="Pfam" id="PF00733"/>
    </source>
</evidence>
<evidence type="ECO:0000256" key="2">
    <source>
        <dbReference type="ARBA" id="ARBA00012737"/>
    </source>
</evidence>
<evidence type="ECO:0000313" key="6">
    <source>
        <dbReference type="Proteomes" id="UP000271227"/>
    </source>
</evidence>
<evidence type="ECO:0000313" key="5">
    <source>
        <dbReference type="EMBL" id="RMB04991.1"/>
    </source>
</evidence>
<organism evidence="5 6">
    <name type="scientific">Eilatimonas milleporae</name>
    <dbReference type="NCBI Taxonomy" id="911205"/>
    <lineage>
        <taxon>Bacteria</taxon>
        <taxon>Pseudomonadati</taxon>
        <taxon>Pseudomonadota</taxon>
        <taxon>Alphaproteobacteria</taxon>
        <taxon>Kordiimonadales</taxon>
        <taxon>Kordiimonadaceae</taxon>
        <taxon>Eilatimonas</taxon>
    </lineage>
</organism>
<keyword evidence="6" id="KW-1185">Reference proteome</keyword>
<dbReference type="PANTHER" id="PTHR43284:SF1">
    <property type="entry name" value="ASPARAGINE SYNTHETASE"/>
    <property type="match status" value="1"/>
</dbReference>
<accession>A0A3M0C565</accession>
<sequence length="611" mass="69191">MYRYIALIWNEQDPQSNATAAFIKTRLTQTGGHWSAAFESEGMTVYHTGESKGRMQASRLTTSGGVVVGKLFTTHGKTVGDTIEDRTSHAIVASSGQHLIDDFWGRYVAFIHDTKRGTKSVVKSPIEGFRCYFTEYKSVSIYFSFPDDITKLDFLSFSINWHHIANHLAYFNMDKHDTAFHEMGKLQSGDCRQHEGRDIRSLSLWNPTQLLHDELIEDTHEAAQLIREKALSCVSAWASCHSTILHKLSGGLDSTIVLACLRQCKEAKDIVCVNYHPSSDKSGDERYFARIAAGHFGVELIEREQDAKSLKMENLFEIAPLAGPEWYLTALDRCGFEADLSEKLGATGAFGGEGGDPLFFQYNTHYITSDYLERHGLNRRLFHVAMDTARLSKKSIWSILGSALKDQFIQREGDEFIDWSIQARELLNPAYMEKINFVSSMPPLLQKAHSDKSLPKGKLMHLMVLSFVNQYHHTQRFADFLELCYPLLSQPLIELYVKIPTYLLTHSGKDRGLTRLAFKDDLPAQILRRHSKGGIEIYAQEIYDTNHSFIKDLLLNGILVQQKMLNKEALERALSDTDTIESDVDAGTLLRHACTEIWLRKAMQASYKVAA</sequence>
<dbReference type="Pfam" id="PF00733">
    <property type="entry name" value="Asn_synthase"/>
    <property type="match status" value="1"/>
</dbReference>
<protein>
    <recommendedName>
        <fullName evidence="2">asparagine synthase (glutamine-hydrolyzing)</fullName>
        <ecNumber evidence="2">6.3.5.4</ecNumber>
    </recommendedName>
</protein>
<evidence type="ECO:0000256" key="1">
    <source>
        <dbReference type="ARBA" id="ARBA00005187"/>
    </source>
</evidence>
<comment type="catalytic activity">
    <reaction evidence="3">
        <text>L-aspartate + L-glutamine + ATP + H2O = L-asparagine + L-glutamate + AMP + diphosphate + H(+)</text>
        <dbReference type="Rhea" id="RHEA:12228"/>
        <dbReference type="ChEBI" id="CHEBI:15377"/>
        <dbReference type="ChEBI" id="CHEBI:15378"/>
        <dbReference type="ChEBI" id="CHEBI:29985"/>
        <dbReference type="ChEBI" id="CHEBI:29991"/>
        <dbReference type="ChEBI" id="CHEBI:30616"/>
        <dbReference type="ChEBI" id="CHEBI:33019"/>
        <dbReference type="ChEBI" id="CHEBI:58048"/>
        <dbReference type="ChEBI" id="CHEBI:58359"/>
        <dbReference type="ChEBI" id="CHEBI:456215"/>
        <dbReference type="EC" id="6.3.5.4"/>
    </reaction>
</comment>
<name>A0A3M0C565_9PROT</name>
<dbReference type="Proteomes" id="UP000271227">
    <property type="component" value="Unassembled WGS sequence"/>
</dbReference>
<gene>
    <name evidence="5" type="ORF">BXY39_2566</name>
</gene>
<dbReference type="EC" id="6.3.5.4" evidence="2"/>
<proteinExistence type="predicted"/>
<dbReference type="EMBL" id="REFR01000012">
    <property type="protein sequence ID" value="RMB04991.1"/>
    <property type="molecule type" value="Genomic_DNA"/>
</dbReference>
<dbReference type="InterPro" id="IPR014729">
    <property type="entry name" value="Rossmann-like_a/b/a_fold"/>
</dbReference>
<dbReference type="GO" id="GO:0004066">
    <property type="term" value="F:asparagine synthase (glutamine-hydrolyzing) activity"/>
    <property type="evidence" value="ECO:0007669"/>
    <property type="project" value="UniProtKB-EC"/>
</dbReference>
<dbReference type="InParanoid" id="A0A3M0C565"/>
<dbReference type="PANTHER" id="PTHR43284">
    <property type="entry name" value="ASPARAGINE SYNTHETASE (GLUTAMINE-HYDROLYZING)"/>
    <property type="match status" value="1"/>
</dbReference>
<dbReference type="AlphaFoldDB" id="A0A3M0C565"/>
<dbReference type="RefSeq" id="WP_170163826.1">
    <property type="nucleotide sequence ID" value="NZ_REFR01000012.1"/>
</dbReference>
<dbReference type="GO" id="GO:0006529">
    <property type="term" value="P:asparagine biosynthetic process"/>
    <property type="evidence" value="ECO:0007669"/>
    <property type="project" value="InterPro"/>
</dbReference>
<dbReference type="InterPro" id="IPR051786">
    <property type="entry name" value="ASN_synthetase/amidase"/>
</dbReference>
<comment type="caution">
    <text evidence="5">The sequence shown here is derived from an EMBL/GenBank/DDBJ whole genome shotgun (WGS) entry which is preliminary data.</text>
</comment>